<accession>E3JRZ2</accession>
<feature type="transmembrane region" description="Helical" evidence="7">
    <location>
        <begin position="351"/>
        <end position="374"/>
    </location>
</feature>
<dbReference type="eggNOG" id="KOG1289">
    <property type="taxonomic scope" value="Eukaryota"/>
</dbReference>
<dbReference type="EMBL" id="DS178263">
    <property type="protein sequence ID" value="EFP74817.1"/>
    <property type="molecule type" value="Genomic_DNA"/>
</dbReference>
<feature type="transmembrane region" description="Helical" evidence="7">
    <location>
        <begin position="145"/>
        <end position="164"/>
    </location>
</feature>
<dbReference type="AlphaFoldDB" id="E3JRZ2"/>
<keyword evidence="4 7" id="KW-1133">Transmembrane helix</keyword>
<evidence type="ECO:0000256" key="7">
    <source>
        <dbReference type="SAM" id="Phobius"/>
    </source>
</evidence>
<feature type="compositionally biased region" description="Basic and acidic residues" evidence="6">
    <location>
        <begin position="23"/>
        <end position="37"/>
    </location>
</feature>
<dbReference type="Gene3D" id="1.20.1740.10">
    <property type="entry name" value="Amino acid/polyamine transporter I"/>
    <property type="match status" value="1"/>
</dbReference>
<evidence type="ECO:0000256" key="3">
    <source>
        <dbReference type="ARBA" id="ARBA00022692"/>
    </source>
</evidence>
<protein>
    <recommendedName>
        <fullName evidence="10">Amino acid permease/ SLC12A domain-containing protein</fullName>
    </recommendedName>
</protein>
<dbReference type="GO" id="GO:0016020">
    <property type="term" value="C:membrane"/>
    <property type="evidence" value="ECO:0007669"/>
    <property type="project" value="UniProtKB-SubCell"/>
</dbReference>
<evidence type="ECO:0000313" key="8">
    <source>
        <dbReference type="EMBL" id="EFP74817.1"/>
    </source>
</evidence>
<reference key="1">
    <citation type="submission" date="2007-01" db="EMBL/GenBank/DDBJ databases">
        <title>The Genome Sequence of Puccinia graminis f. sp. tritici Strain CRL 75-36-700-3.</title>
        <authorList>
            <consortium name="The Broad Institute Genome Sequencing Platform"/>
            <person name="Birren B."/>
            <person name="Lander E."/>
            <person name="Galagan J."/>
            <person name="Nusbaum C."/>
            <person name="Devon K."/>
            <person name="Cuomo C."/>
            <person name="Jaffe D."/>
            <person name="Butler J."/>
            <person name="Alvarez P."/>
            <person name="Gnerre S."/>
            <person name="Grabherr M."/>
            <person name="Mauceli E."/>
            <person name="Brockman W."/>
            <person name="Young S."/>
            <person name="LaButti K."/>
            <person name="Sykes S."/>
            <person name="DeCaprio D."/>
            <person name="Crawford M."/>
            <person name="Koehrsen M."/>
            <person name="Engels R."/>
            <person name="Montgomery P."/>
            <person name="Pearson M."/>
            <person name="Howarth C."/>
            <person name="Larson L."/>
            <person name="White J."/>
            <person name="Zeng Q."/>
            <person name="Kodira C."/>
            <person name="Yandava C."/>
            <person name="Alvarado L."/>
            <person name="O'Leary S."/>
            <person name="Szabo L."/>
            <person name="Dean R."/>
            <person name="Schein J."/>
        </authorList>
    </citation>
    <scope>NUCLEOTIDE SEQUENCE</scope>
    <source>
        <strain>CRL 75-36-700-3</strain>
    </source>
</reference>
<evidence type="ECO:0000256" key="1">
    <source>
        <dbReference type="ARBA" id="ARBA00004141"/>
    </source>
</evidence>
<feature type="compositionally biased region" description="Polar residues" evidence="6">
    <location>
        <begin position="38"/>
        <end position="66"/>
    </location>
</feature>
<dbReference type="GO" id="GO:0015812">
    <property type="term" value="P:gamma-aminobutyric acid transport"/>
    <property type="evidence" value="ECO:0000318"/>
    <property type="project" value="GO_Central"/>
</dbReference>
<feature type="transmembrane region" description="Helical" evidence="7">
    <location>
        <begin position="401"/>
        <end position="429"/>
    </location>
</feature>
<feature type="transmembrane region" description="Helical" evidence="7">
    <location>
        <begin position="243"/>
        <end position="260"/>
    </location>
</feature>
<dbReference type="OMA" id="SNAFVWD"/>
<proteinExistence type="predicted"/>
<reference evidence="9" key="2">
    <citation type="journal article" date="2011" name="Proc. Natl. Acad. Sci. U.S.A.">
        <title>Obligate biotrophy features unraveled by the genomic analysis of rust fungi.</title>
        <authorList>
            <person name="Duplessis S."/>
            <person name="Cuomo C.A."/>
            <person name="Lin Y.-C."/>
            <person name="Aerts A."/>
            <person name="Tisserant E."/>
            <person name="Veneault-Fourrey C."/>
            <person name="Joly D.L."/>
            <person name="Hacquard S."/>
            <person name="Amselem J."/>
            <person name="Cantarel B.L."/>
            <person name="Chiu R."/>
            <person name="Coutinho P.M."/>
            <person name="Feau N."/>
            <person name="Field M."/>
            <person name="Frey P."/>
            <person name="Gelhaye E."/>
            <person name="Goldberg J."/>
            <person name="Grabherr M.G."/>
            <person name="Kodira C.D."/>
            <person name="Kohler A."/>
            <person name="Kuees U."/>
            <person name="Lindquist E.A."/>
            <person name="Lucas S.M."/>
            <person name="Mago R."/>
            <person name="Mauceli E."/>
            <person name="Morin E."/>
            <person name="Murat C."/>
            <person name="Pangilinan J.L."/>
            <person name="Park R."/>
            <person name="Pearson M."/>
            <person name="Quesneville H."/>
            <person name="Rouhier N."/>
            <person name="Sakthikumar S."/>
            <person name="Salamov A.A."/>
            <person name="Schmutz J."/>
            <person name="Selles B."/>
            <person name="Shapiro H."/>
            <person name="Tanguay P."/>
            <person name="Tuskan G.A."/>
            <person name="Henrissat B."/>
            <person name="Van de Peer Y."/>
            <person name="Rouze P."/>
            <person name="Ellis J.G."/>
            <person name="Dodds P.N."/>
            <person name="Schein J.E."/>
            <person name="Zhong S."/>
            <person name="Hamelin R.C."/>
            <person name="Grigoriev I.V."/>
            <person name="Szabo L.J."/>
            <person name="Martin F."/>
        </authorList>
    </citation>
    <scope>NUCLEOTIDE SEQUENCE [LARGE SCALE GENOMIC DNA]</scope>
    <source>
        <strain evidence="9">CRL 75-36-700-3 / race SCCL</strain>
    </source>
</reference>
<keyword evidence="9" id="KW-1185">Reference proteome</keyword>
<sequence>MSTSDTPTAVGRSQLKTETFHSSFDDKGPKHSQHSQDESSTAYTNARPTSLTNQVSFTSTPSSNSRAPWARYLNRSKEAETSQGNQSQVHIDSNIQSRLEFLGYRQELHRNWDFWSLFAMSFCNVPVLQSAFGSVSVSSLLSGPIMFTVGMLITTVLIACLNAAFGEMASAFPIAGAMFSWTFKLARANPVLRDWARIISWVVGFLLTTSHVILQFQIGVEFTRVFTTGITASGADWHVTRNVNALLVLGFICLTGLVSCTKFSRSPQFWKVTGLLVAILQISACVAMIVTSQKQRSFAGLFTSTKSKYDSKSKGWNLLYGWSGVTFVAGSESVAHMTEETKNAAKTAPRAMFFSSMFTGFMLLICCICVGMAVPPIRHKATGFGIIDTLFAHCPKPVAQFVVISIVLSSFIANVSQFLATSRFFWALARDKAIPMGKMWRKITPDRRPLRAAFLLIGISMLFSLIAFDPTSNSIIIFDVSAAYLVLVCYLTPLVLYALSKKDVYDRDGSNVWTLGYLSKPVTWISVAFLTLVLATLSGPSGWPVDKKTFPYAPIFLIITIGISLFFWFVYGRSHYAGPIKSLTTWTVGYEVEIPKPRANVPARQEVVNHSDLPRTPDLAANERSLANMTNHQRTGLELPHAYCTYDSSGSLWSASESQVPIQSFFHE</sequence>
<dbReference type="InterPro" id="IPR002293">
    <property type="entry name" value="AA/rel_permease1"/>
</dbReference>
<feature type="region of interest" description="Disordered" evidence="6">
    <location>
        <begin position="1"/>
        <end position="68"/>
    </location>
</feature>
<dbReference type="GO" id="GO:0015185">
    <property type="term" value="F:gamma-aminobutyric acid transmembrane transporter activity"/>
    <property type="evidence" value="ECO:0000318"/>
    <property type="project" value="GO_Central"/>
</dbReference>
<evidence type="ECO:0008006" key="10">
    <source>
        <dbReference type="Google" id="ProtNLM"/>
    </source>
</evidence>
<dbReference type="HOGENOM" id="CLU_019144_1_0_1"/>
<feature type="transmembrane region" description="Helical" evidence="7">
    <location>
        <begin position="272"/>
        <end position="291"/>
    </location>
</feature>
<dbReference type="Pfam" id="PF13520">
    <property type="entry name" value="AA_permease_2"/>
    <property type="match status" value="1"/>
</dbReference>
<dbReference type="InParanoid" id="E3JRZ2"/>
<dbReference type="RefSeq" id="XP_003319236.1">
    <property type="nucleotide sequence ID" value="XM_003319188.2"/>
</dbReference>
<feature type="transmembrane region" description="Helical" evidence="7">
    <location>
        <begin position="114"/>
        <end position="133"/>
    </location>
</feature>
<dbReference type="GeneID" id="10546934"/>
<gene>
    <name evidence="8" type="ORF">PGTG_01410</name>
</gene>
<organism evidence="8 9">
    <name type="scientific">Puccinia graminis f. sp. tritici (strain CRL 75-36-700-3 / race SCCL)</name>
    <name type="common">Black stem rust fungus</name>
    <dbReference type="NCBI Taxonomy" id="418459"/>
    <lineage>
        <taxon>Eukaryota</taxon>
        <taxon>Fungi</taxon>
        <taxon>Dikarya</taxon>
        <taxon>Basidiomycota</taxon>
        <taxon>Pucciniomycotina</taxon>
        <taxon>Pucciniomycetes</taxon>
        <taxon>Pucciniales</taxon>
        <taxon>Pucciniaceae</taxon>
        <taxon>Puccinia</taxon>
    </lineage>
</organism>
<keyword evidence="2" id="KW-0813">Transport</keyword>
<evidence type="ECO:0000256" key="6">
    <source>
        <dbReference type="SAM" id="MobiDB-lite"/>
    </source>
</evidence>
<name>E3JRZ2_PUCGT</name>
<keyword evidence="5 7" id="KW-0472">Membrane</keyword>
<dbReference type="Proteomes" id="UP000008783">
    <property type="component" value="Unassembled WGS sequence"/>
</dbReference>
<comment type="subcellular location">
    <subcellularLocation>
        <location evidence="1">Membrane</location>
        <topology evidence="1">Multi-pass membrane protein</topology>
    </subcellularLocation>
</comment>
<feature type="transmembrane region" description="Helical" evidence="7">
    <location>
        <begin position="170"/>
        <end position="186"/>
    </location>
</feature>
<dbReference type="PANTHER" id="PTHR45649:SF26">
    <property type="entry name" value="OS04G0435100 PROTEIN"/>
    <property type="match status" value="1"/>
</dbReference>
<evidence type="ECO:0000313" key="9">
    <source>
        <dbReference type="Proteomes" id="UP000008783"/>
    </source>
</evidence>
<feature type="transmembrane region" description="Helical" evidence="7">
    <location>
        <begin position="474"/>
        <end position="500"/>
    </location>
</feature>
<evidence type="ECO:0000256" key="5">
    <source>
        <dbReference type="ARBA" id="ARBA00023136"/>
    </source>
</evidence>
<feature type="transmembrane region" description="Helical" evidence="7">
    <location>
        <begin position="521"/>
        <end position="540"/>
    </location>
</feature>
<dbReference type="OrthoDB" id="10054429at2759"/>
<dbReference type="VEuPathDB" id="FungiDB:PGTG_01410"/>
<feature type="transmembrane region" description="Helical" evidence="7">
    <location>
        <begin position="552"/>
        <end position="571"/>
    </location>
</feature>
<keyword evidence="3 7" id="KW-0812">Transmembrane</keyword>
<evidence type="ECO:0000256" key="4">
    <source>
        <dbReference type="ARBA" id="ARBA00022989"/>
    </source>
</evidence>
<dbReference type="KEGG" id="pgr:PGTG_01410"/>
<feature type="transmembrane region" description="Helical" evidence="7">
    <location>
        <begin position="198"/>
        <end position="218"/>
    </location>
</feature>
<dbReference type="PANTHER" id="PTHR45649">
    <property type="entry name" value="AMINO-ACID PERMEASE BAT1"/>
    <property type="match status" value="1"/>
</dbReference>
<feature type="transmembrane region" description="Helical" evidence="7">
    <location>
        <begin position="450"/>
        <end position="468"/>
    </location>
</feature>
<evidence type="ECO:0000256" key="2">
    <source>
        <dbReference type="ARBA" id="ARBA00022448"/>
    </source>
</evidence>